<accession>X0VF50</accession>
<gene>
    <name evidence="9" type="ORF">S01H1_50662</name>
</gene>
<dbReference type="Pfam" id="PF00623">
    <property type="entry name" value="RNA_pol_Rpb1_2"/>
    <property type="match status" value="1"/>
</dbReference>
<keyword evidence="5" id="KW-0804">Transcription</keyword>
<dbReference type="Gene3D" id="2.40.40.20">
    <property type="match status" value="1"/>
</dbReference>
<dbReference type="GO" id="GO:0003677">
    <property type="term" value="F:DNA binding"/>
    <property type="evidence" value="ECO:0007669"/>
    <property type="project" value="InterPro"/>
</dbReference>
<evidence type="ECO:0000256" key="4">
    <source>
        <dbReference type="ARBA" id="ARBA00022695"/>
    </source>
</evidence>
<dbReference type="InterPro" id="IPR045867">
    <property type="entry name" value="DNA-dir_RpoC_beta_prime"/>
</dbReference>
<dbReference type="PANTHER" id="PTHR19376:SF54">
    <property type="entry name" value="DNA-DIRECTED RNA POLYMERASE SUBUNIT BETA"/>
    <property type="match status" value="1"/>
</dbReference>
<dbReference type="SUPFAM" id="SSF64484">
    <property type="entry name" value="beta and beta-prime subunits of DNA dependent RNA-polymerase"/>
    <property type="match status" value="1"/>
</dbReference>
<sequence length="261" mass="29885">AIDRSQAGADQVEQRTAEEEDREREELNARIDELEKLCPRTLLTEVKYRELKEKSGEVFRAGMGAEAILDLVNGLDLEELRDTLYKEIRSSTGQRRKKATKRLRVVEALRRSGNKPQWMILSILPVLPPDLRPMVQLDGGRFATSDLNDLYRRVINRNNRLRRLLELGAPEIIVRNEKRMLQEAVDSLIDNGRRGRAITSGGNHKLKSLSDMLRGKQGRFRQNLLGKRVDYSGRSVIVVGPDLKLHQCGLPKRMALELFRP</sequence>
<evidence type="ECO:0000256" key="5">
    <source>
        <dbReference type="ARBA" id="ARBA00023163"/>
    </source>
</evidence>
<dbReference type="InterPro" id="IPR006592">
    <property type="entry name" value="RNA_pol_N"/>
</dbReference>
<proteinExistence type="predicted"/>
<protein>
    <recommendedName>
        <fullName evidence="1">DNA-directed RNA polymerase</fullName>
        <ecNumber evidence="1">2.7.7.6</ecNumber>
    </recommendedName>
</protein>
<keyword evidence="4" id="KW-0548">Nucleotidyltransferase</keyword>
<feature type="non-terminal residue" evidence="9">
    <location>
        <position position="261"/>
    </location>
</feature>
<dbReference type="InterPro" id="IPR007080">
    <property type="entry name" value="RNA_pol_Rpb1_1"/>
</dbReference>
<evidence type="ECO:0000256" key="1">
    <source>
        <dbReference type="ARBA" id="ARBA00012418"/>
    </source>
</evidence>
<dbReference type="EMBL" id="BARS01032651">
    <property type="protein sequence ID" value="GAG16940.1"/>
    <property type="molecule type" value="Genomic_DNA"/>
</dbReference>
<comment type="catalytic activity">
    <reaction evidence="6">
        <text>RNA(n) + a ribonucleoside 5'-triphosphate = RNA(n+1) + diphosphate</text>
        <dbReference type="Rhea" id="RHEA:21248"/>
        <dbReference type="Rhea" id="RHEA-COMP:14527"/>
        <dbReference type="Rhea" id="RHEA-COMP:17342"/>
        <dbReference type="ChEBI" id="CHEBI:33019"/>
        <dbReference type="ChEBI" id="CHEBI:61557"/>
        <dbReference type="ChEBI" id="CHEBI:140395"/>
        <dbReference type="EC" id="2.7.7.6"/>
    </reaction>
</comment>
<evidence type="ECO:0000313" key="9">
    <source>
        <dbReference type="EMBL" id="GAG16940.1"/>
    </source>
</evidence>
<dbReference type="GO" id="GO:0006351">
    <property type="term" value="P:DNA-templated transcription"/>
    <property type="evidence" value="ECO:0007669"/>
    <property type="project" value="InterPro"/>
</dbReference>
<dbReference type="EC" id="2.7.7.6" evidence="1"/>
<feature type="non-terminal residue" evidence="9">
    <location>
        <position position="1"/>
    </location>
</feature>
<dbReference type="GO" id="GO:0003899">
    <property type="term" value="F:DNA-directed RNA polymerase activity"/>
    <property type="evidence" value="ECO:0007669"/>
    <property type="project" value="UniProtKB-EC"/>
</dbReference>
<keyword evidence="2" id="KW-0240">DNA-directed RNA polymerase</keyword>
<comment type="caution">
    <text evidence="9">The sequence shown here is derived from an EMBL/GenBank/DDBJ whole genome shotgun (WGS) entry which is preliminary data.</text>
</comment>
<evidence type="ECO:0000256" key="3">
    <source>
        <dbReference type="ARBA" id="ARBA00022679"/>
    </source>
</evidence>
<keyword evidence="3" id="KW-0808">Transferase</keyword>
<dbReference type="PANTHER" id="PTHR19376">
    <property type="entry name" value="DNA-DIRECTED RNA POLYMERASE"/>
    <property type="match status" value="1"/>
</dbReference>
<dbReference type="Pfam" id="PF04997">
    <property type="entry name" value="RNA_pol_Rpb1_1"/>
    <property type="match status" value="1"/>
</dbReference>
<dbReference type="GO" id="GO:0000428">
    <property type="term" value="C:DNA-directed RNA polymerase complex"/>
    <property type="evidence" value="ECO:0007669"/>
    <property type="project" value="UniProtKB-KW"/>
</dbReference>
<reference evidence="9" key="1">
    <citation type="journal article" date="2014" name="Front. Microbiol.">
        <title>High frequency of phylogenetically diverse reductive dehalogenase-homologous genes in deep subseafloor sedimentary metagenomes.</title>
        <authorList>
            <person name="Kawai M."/>
            <person name="Futagami T."/>
            <person name="Toyoda A."/>
            <person name="Takaki Y."/>
            <person name="Nishi S."/>
            <person name="Hori S."/>
            <person name="Arai W."/>
            <person name="Tsubouchi T."/>
            <person name="Morono Y."/>
            <person name="Uchiyama I."/>
            <person name="Ito T."/>
            <person name="Fujiyama A."/>
            <person name="Inagaki F."/>
            <person name="Takami H."/>
        </authorList>
    </citation>
    <scope>NUCLEOTIDE SEQUENCE</scope>
    <source>
        <strain evidence="9">Expedition CK06-06</strain>
    </source>
</reference>
<evidence type="ECO:0000259" key="8">
    <source>
        <dbReference type="SMART" id="SM00663"/>
    </source>
</evidence>
<evidence type="ECO:0000256" key="2">
    <source>
        <dbReference type="ARBA" id="ARBA00022478"/>
    </source>
</evidence>
<dbReference type="AlphaFoldDB" id="X0VF50"/>
<name>X0VF50_9ZZZZ</name>
<feature type="region of interest" description="Disordered" evidence="7">
    <location>
        <begin position="1"/>
        <end position="26"/>
    </location>
</feature>
<evidence type="ECO:0000256" key="6">
    <source>
        <dbReference type="ARBA" id="ARBA00048552"/>
    </source>
</evidence>
<dbReference type="InterPro" id="IPR000722">
    <property type="entry name" value="RNA_pol_asu"/>
</dbReference>
<organism evidence="9">
    <name type="scientific">marine sediment metagenome</name>
    <dbReference type="NCBI Taxonomy" id="412755"/>
    <lineage>
        <taxon>unclassified sequences</taxon>
        <taxon>metagenomes</taxon>
        <taxon>ecological metagenomes</taxon>
    </lineage>
</organism>
<dbReference type="SMART" id="SM00663">
    <property type="entry name" value="RPOLA_N"/>
    <property type="match status" value="1"/>
</dbReference>
<feature type="domain" description="RNA polymerase N-terminal" evidence="8">
    <location>
        <begin position="117"/>
        <end position="261"/>
    </location>
</feature>
<evidence type="ECO:0000256" key="7">
    <source>
        <dbReference type="SAM" id="MobiDB-lite"/>
    </source>
</evidence>